<keyword evidence="3" id="KW-0808">Transferase</keyword>
<feature type="transmembrane region" description="Helical" evidence="1">
    <location>
        <begin position="66"/>
        <end position="92"/>
    </location>
</feature>
<dbReference type="Pfam" id="PF01757">
    <property type="entry name" value="Acyl_transf_3"/>
    <property type="match status" value="1"/>
</dbReference>
<evidence type="ECO:0000313" key="4">
    <source>
        <dbReference type="Proteomes" id="UP000502297"/>
    </source>
</evidence>
<gene>
    <name evidence="3" type="ORF">G8E00_12155</name>
</gene>
<evidence type="ECO:0000259" key="2">
    <source>
        <dbReference type="Pfam" id="PF01757"/>
    </source>
</evidence>
<dbReference type="InterPro" id="IPR050879">
    <property type="entry name" value="Acyltransferase_3"/>
</dbReference>
<sequence length="387" mass="44597">MLTSTRKMEIEDDVVKLNSAESIRGLACLAVVFSHLSLTFFPYLHSADMESVAKSPIQSFIHHSPFAFWYSGTAAVFVFFVLSGFVLSYAILRKPELVEYKIKTMLVKRYPRLAIPVLGSCLIAWATFKFFHIDSSRVYSWFHEFVSQYITLKHAIYEGLIGSFFFAESDTNWVLWTMNIELIGSLVLFVLLYLRQINQTLFFVGSIVFPLLAWWWKGEGFLLGILSFVIGIYYYLYGKQLKLVPAVLLFLFGLYLAGAHNSSWSYQWIYAWMGERTYDYCNFFAGVCIVYAVLMSVNLSKHLDQRFLVWLGKLSFSIYLLHLMLIYLIALPLFNYLSDHGVNYVVSALTASLIFIGLTLFVAEFYSRWVDQFAIKISNGLANRIVK</sequence>
<accession>A0A6G8RXM1</accession>
<feature type="transmembrane region" description="Helical" evidence="1">
    <location>
        <begin position="221"/>
        <end position="236"/>
    </location>
</feature>
<name>A0A6G8RXM1_9GAMM</name>
<feature type="transmembrane region" description="Helical" evidence="1">
    <location>
        <begin position="173"/>
        <end position="193"/>
    </location>
</feature>
<keyword evidence="3" id="KW-0012">Acyltransferase</keyword>
<feature type="transmembrane region" description="Helical" evidence="1">
    <location>
        <begin position="200"/>
        <end position="215"/>
    </location>
</feature>
<feature type="transmembrane region" description="Helical" evidence="1">
    <location>
        <begin position="342"/>
        <end position="366"/>
    </location>
</feature>
<keyword evidence="1" id="KW-0472">Membrane</keyword>
<organism evidence="3 4">
    <name type="scientific">Acinetobacter shaoyimingii</name>
    <dbReference type="NCBI Taxonomy" id="2715164"/>
    <lineage>
        <taxon>Bacteria</taxon>
        <taxon>Pseudomonadati</taxon>
        <taxon>Pseudomonadota</taxon>
        <taxon>Gammaproteobacteria</taxon>
        <taxon>Moraxellales</taxon>
        <taxon>Moraxellaceae</taxon>
        <taxon>Acinetobacter</taxon>
    </lineage>
</organism>
<dbReference type="Proteomes" id="UP000502297">
    <property type="component" value="Chromosome"/>
</dbReference>
<dbReference type="KEGG" id="asha:G8E00_12155"/>
<feature type="transmembrane region" description="Helical" evidence="1">
    <location>
        <begin position="243"/>
        <end position="260"/>
    </location>
</feature>
<dbReference type="PANTHER" id="PTHR23028">
    <property type="entry name" value="ACETYLTRANSFERASE"/>
    <property type="match status" value="1"/>
</dbReference>
<dbReference type="InterPro" id="IPR002656">
    <property type="entry name" value="Acyl_transf_3_dom"/>
</dbReference>
<evidence type="ECO:0000313" key="3">
    <source>
        <dbReference type="EMBL" id="QIO06647.1"/>
    </source>
</evidence>
<dbReference type="PANTHER" id="PTHR23028:SF134">
    <property type="entry name" value="PUTATIVE (AFU_ORTHOLOGUE AFUA_4G08520)-RELATED"/>
    <property type="match status" value="1"/>
</dbReference>
<dbReference type="RefSeq" id="WP_166224962.1">
    <property type="nucleotide sequence ID" value="NZ_CP049801.1"/>
</dbReference>
<protein>
    <submittedName>
        <fullName evidence="3">Acyltransferase</fullName>
    </submittedName>
</protein>
<dbReference type="GO" id="GO:0016747">
    <property type="term" value="F:acyltransferase activity, transferring groups other than amino-acyl groups"/>
    <property type="evidence" value="ECO:0007669"/>
    <property type="project" value="InterPro"/>
</dbReference>
<keyword evidence="1" id="KW-0812">Transmembrane</keyword>
<feature type="transmembrane region" description="Helical" evidence="1">
    <location>
        <begin position="307"/>
        <end position="330"/>
    </location>
</feature>
<feature type="transmembrane region" description="Helical" evidence="1">
    <location>
        <begin position="26"/>
        <end position="46"/>
    </location>
</feature>
<dbReference type="EMBL" id="CP049801">
    <property type="protein sequence ID" value="QIO06647.1"/>
    <property type="molecule type" value="Genomic_DNA"/>
</dbReference>
<feature type="transmembrane region" description="Helical" evidence="1">
    <location>
        <begin position="113"/>
        <end position="133"/>
    </location>
</feature>
<evidence type="ECO:0000256" key="1">
    <source>
        <dbReference type="SAM" id="Phobius"/>
    </source>
</evidence>
<keyword evidence="1" id="KW-1133">Transmembrane helix</keyword>
<feature type="transmembrane region" description="Helical" evidence="1">
    <location>
        <begin position="280"/>
        <end position="300"/>
    </location>
</feature>
<feature type="domain" description="Acyltransferase 3" evidence="2">
    <location>
        <begin position="21"/>
        <end position="359"/>
    </location>
</feature>
<proteinExistence type="predicted"/>
<reference evidence="3 4" key="1">
    <citation type="submission" date="2020-03" db="EMBL/GenBank/DDBJ databases">
        <authorList>
            <person name="Zhu W."/>
        </authorList>
    </citation>
    <scope>NUCLEOTIDE SEQUENCE [LARGE SCALE GENOMIC DNA]</scope>
    <source>
        <strain evidence="3 4">323-1</strain>
    </source>
</reference>
<dbReference type="AlphaFoldDB" id="A0A6G8RXM1"/>
<keyword evidence="4" id="KW-1185">Reference proteome</keyword>